<gene>
    <name evidence="1" type="ORF">RFM23_22360</name>
</gene>
<proteinExistence type="predicted"/>
<accession>A0ABU5AST5</accession>
<dbReference type="Proteomes" id="UP001276564">
    <property type="component" value="Unassembled WGS sequence"/>
</dbReference>
<dbReference type="EMBL" id="JAVIIP010000013">
    <property type="protein sequence ID" value="MDX8540367.1"/>
    <property type="molecule type" value="Genomic_DNA"/>
</dbReference>
<organism evidence="1 2">
    <name type="scientific">Mesorhizobium abyssinicae</name>
    <dbReference type="NCBI Taxonomy" id="1209958"/>
    <lineage>
        <taxon>Bacteria</taxon>
        <taxon>Pseudomonadati</taxon>
        <taxon>Pseudomonadota</taxon>
        <taxon>Alphaproteobacteria</taxon>
        <taxon>Hyphomicrobiales</taxon>
        <taxon>Phyllobacteriaceae</taxon>
        <taxon>Mesorhizobium</taxon>
    </lineage>
</organism>
<comment type="caution">
    <text evidence="1">The sequence shown here is derived from an EMBL/GenBank/DDBJ whole genome shotgun (WGS) entry which is preliminary data.</text>
</comment>
<protein>
    <submittedName>
        <fullName evidence="1">Uncharacterized protein</fullName>
    </submittedName>
</protein>
<keyword evidence="2" id="KW-1185">Reference proteome</keyword>
<dbReference type="RefSeq" id="WP_320321388.1">
    <property type="nucleotide sequence ID" value="NZ_JAVIIP010000013.1"/>
</dbReference>
<sequence>MLSQDSEMRGRRGFPELRLSISNQPWLISCRSCCADRRRGFVRLISMMVELGVIVGGLGFETEARCRDLAALATTSISDPAEALRLQEELTAQFSLLSYGTGLGLDISPQWDDLLDLVESVRCASLLN</sequence>
<name>A0ABU5AST5_9HYPH</name>
<evidence type="ECO:0000313" key="1">
    <source>
        <dbReference type="EMBL" id="MDX8540367.1"/>
    </source>
</evidence>
<evidence type="ECO:0000313" key="2">
    <source>
        <dbReference type="Proteomes" id="UP001276564"/>
    </source>
</evidence>
<reference evidence="1 2" key="1">
    <citation type="submission" date="2023-08" db="EMBL/GenBank/DDBJ databases">
        <title>Implementing the SeqCode for naming new Mesorhizobium species isolated from Vachellia karroo root nodules.</title>
        <authorList>
            <person name="Van Lill M."/>
        </authorList>
    </citation>
    <scope>NUCLEOTIDE SEQUENCE [LARGE SCALE GENOMIC DNA]</scope>
    <source>
        <strain evidence="1 2">VK4B</strain>
    </source>
</reference>